<evidence type="ECO:0008006" key="3">
    <source>
        <dbReference type="Google" id="ProtNLM"/>
    </source>
</evidence>
<name>A0AAV4W419_CAEEX</name>
<dbReference type="AlphaFoldDB" id="A0AAV4W419"/>
<keyword evidence="2" id="KW-1185">Reference proteome</keyword>
<gene>
    <name evidence="1" type="ORF">CEXT_306121</name>
</gene>
<dbReference type="Proteomes" id="UP001054945">
    <property type="component" value="Unassembled WGS sequence"/>
</dbReference>
<dbReference type="EMBL" id="BPLR01015636">
    <property type="protein sequence ID" value="GIY77496.1"/>
    <property type="molecule type" value="Genomic_DNA"/>
</dbReference>
<evidence type="ECO:0000313" key="1">
    <source>
        <dbReference type="EMBL" id="GIY77496.1"/>
    </source>
</evidence>
<proteinExistence type="predicted"/>
<protein>
    <recommendedName>
        <fullName evidence="3">Ribosomal protein S10</fullName>
    </recommendedName>
</protein>
<reference evidence="1 2" key="1">
    <citation type="submission" date="2021-06" db="EMBL/GenBank/DDBJ databases">
        <title>Caerostris extrusa draft genome.</title>
        <authorList>
            <person name="Kono N."/>
            <person name="Arakawa K."/>
        </authorList>
    </citation>
    <scope>NUCLEOTIDE SEQUENCE [LARGE SCALE GENOMIC DNA]</scope>
</reference>
<sequence>MEINKEDNDVSIATRHCFGAAITPICPSINSLIRAKVANPDAFNRFTVLKIPSRPDAAGLPLDISSLLLLRSLNILYYLSACARKQKFSTPKQKKDHDFLLQKRKLFKYIISKISSVTKLFVMGIKMNLPLETLAERALLLPQRRVTLRPISFGQPPSGIIIRPSKLRMGLRLPNEDKRH</sequence>
<evidence type="ECO:0000313" key="2">
    <source>
        <dbReference type="Proteomes" id="UP001054945"/>
    </source>
</evidence>
<accession>A0AAV4W419</accession>
<comment type="caution">
    <text evidence="1">The sequence shown here is derived from an EMBL/GenBank/DDBJ whole genome shotgun (WGS) entry which is preliminary data.</text>
</comment>
<organism evidence="1 2">
    <name type="scientific">Caerostris extrusa</name>
    <name type="common">Bark spider</name>
    <name type="synonym">Caerostris bankana</name>
    <dbReference type="NCBI Taxonomy" id="172846"/>
    <lineage>
        <taxon>Eukaryota</taxon>
        <taxon>Metazoa</taxon>
        <taxon>Ecdysozoa</taxon>
        <taxon>Arthropoda</taxon>
        <taxon>Chelicerata</taxon>
        <taxon>Arachnida</taxon>
        <taxon>Araneae</taxon>
        <taxon>Araneomorphae</taxon>
        <taxon>Entelegynae</taxon>
        <taxon>Araneoidea</taxon>
        <taxon>Araneidae</taxon>
        <taxon>Caerostris</taxon>
    </lineage>
</organism>